<gene>
    <name evidence="2" type="ORF">A1356_04830</name>
</gene>
<keyword evidence="1" id="KW-1133">Transmembrane helix</keyword>
<protein>
    <submittedName>
        <fullName evidence="2">Uncharacterized protein</fullName>
    </submittedName>
</protein>
<comment type="caution">
    <text evidence="2">The sequence shown here is derived from an EMBL/GenBank/DDBJ whole genome shotgun (WGS) entry which is preliminary data.</text>
</comment>
<sequence length="71" mass="8318">MRLPGVILVGQYLRLMQHLVNTFTAFAAEFFVAVDGFKFKTRYFNRQAAKIAIFFNFIRHDTNSFSFGNFQ</sequence>
<organism evidence="2 3">
    <name type="scientific">Methylomonas koyamae</name>
    <dbReference type="NCBI Taxonomy" id="702114"/>
    <lineage>
        <taxon>Bacteria</taxon>
        <taxon>Pseudomonadati</taxon>
        <taxon>Pseudomonadota</taxon>
        <taxon>Gammaproteobacteria</taxon>
        <taxon>Methylococcales</taxon>
        <taxon>Methylococcaceae</taxon>
        <taxon>Methylomonas</taxon>
    </lineage>
</organism>
<dbReference type="EMBL" id="LUUL01000051">
    <property type="protein sequence ID" value="OAI29039.1"/>
    <property type="molecule type" value="Genomic_DNA"/>
</dbReference>
<evidence type="ECO:0000313" key="3">
    <source>
        <dbReference type="Proteomes" id="UP000077734"/>
    </source>
</evidence>
<keyword evidence="1" id="KW-0472">Membrane</keyword>
<accession>A0AA91DF69</accession>
<name>A0AA91DF69_9GAMM</name>
<keyword evidence="1" id="KW-0812">Transmembrane</keyword>
<feature type="transmembrane region" description="Helical" evidence="1">
    <location>
        <begin position="20"/>
        <end position="37"/>
    </location>
</feature>
<evidence type="ECO:0000256" key="1">
    <source>
        <dbReference type="SAM" id="Phobius"/>
    </source>
</evidence>
<evidence type="ECO:0000313" key="2">
    <source>
        <dbReference type="EMBL" id="OAI29039.1"/>
    </source>
</evidence>
<dbReference type="Proteomes" id="UP000077734">
    <property type="component" value="Unassembled WGS sequence"/>
</dbReference>
<reference evidence="2 3" key="1">
    <citation type="submission" date="2016-03" db="EMBL/GenBank/DDBJ databases">
        <authorList>
            <person name="Heylen K."/>
            <person name="De Vos P."/>
            <person name="Vekeman B."/>
        </authorList>
    </citation>
    <scope>NUCLEOTIDE SEQUENCE [LARGE SCALE GENOMIC DNA]</scope>
    <source>
        <strain evidence="2 3">R-49807</strain>
    </source>
</reference>
<dbReference type="AlphaFoldDB" id="A0AA91DF69"/>
<proteinExistence type="predicted"/>
<keyword evidence="3" id="KW-1185">Reference proteome</keyword>